<protein>
    <submittedName>
        <fullName evidence="2">Uncharacterized protein</fullName>
    </submittedName>
</protein>
<keyword evidence="3" id="KW-1185">Reference proteome</keyword>
<dbReference type="Proteomes" id="UP001174936">
    <property type="component" value="Unassembled WGS sequence"/>
</dbReference>
<evidence type="ECO:0000256" key="1">
    <source>
        <dbReference type="SAM" id="SignalP"/>
    </source>
</evidence>
<feature type="signal peptide" evidence="1">
    <location>
        <begin position="1"/>
        <end position="20"/>
    </location>
</feature>
<sequence length="307" mass="33311">MVSFTKVFVAALFTPASCRALLRAQIRGLEISSVGPGGNFSDPNYPLDINISAGPQSGAPSLELAAARRALKKLKDLLGQDGLKQLLADDIAAGNKAWHDIVDAAQDDDTNLDPGTRTLAEVQFSAVPSDCNEDKPANFTAVNFLGWFADSAFHHADKLWKGHPEHYGIAISANSDGTMAANVTEPWGSILTDSYVPSLMPVTGQPGGGERKPWMKKREDFPYQSVGEETLQDGGVVFGHLHYAFRDIPFDGNSSKTCGIEMALNIWMPSHTPDDVRDGISDHLMVEYYNWAGWAFQDIKLGAYVPA</sequence>
<feature type="chain" id="PRO_5041261768" evidence="1">
    <location>
        <begin position="21"/>
        <end position="307"/>
    </location>
</feature>
<proteinExistence type="predicted"/>
<name>A0AA39XW39_9PEZI</name>
<accession>A0AA39XW39</accession>
<reference evidence="2" key="1">
    <citation type="submission" date="2023-06" db="EMBL/GenBank/DDBJ databases">
        <title>Genome-scale phylogeny and comparative genomics of the fungal order Sordariales.</title>
        <authorList>
            <consortium name="Lawrence Berkeley National Laboratory"/>
            <person name="Hensen N."/>
            <person name="Bonometti L."/>
            <person name="Westerberg I."/>
            <person name="Brannstrom I.O."/>
            <person name="Guillou S."/>
            <person name="Cros-Aarteil S."/>
            <person name="Calhoun S."/>
            <person name="Haridas S."/>
            <person name="Kuo A."/>
            <person name="Mondo S."/>
            <person name="Pangilinan J."/>
            <person name="Riley R."/>
            <person name="Labutti K."/>
            <person name="Andreopoulos B."/>
            <person name="Lipzen A."/>
            <person name="Chen C."/>
            <person name="Yanf M."/>
            <person name="Daum C."/>
            <person name="Ng V."/>
            <person name="Clum A."/>
            <person name="Steindorff A."/>
            <person name="Ohm R."/>
            <person name="Martin F."/>
            <person name="Silar P."/>
            <person name="Natvig D."/>
            <person name="Lalanne C."/>
            <person name="Gautier V."/>
            <person name="Ament-Velasquez S.L."/>
            <person name="Kruys A."/>
            <person name="Hutchinson M.I."/>
            <person name="Powell A.J."/>
            <person name="Barry K."/>
            <person name="Miller A.N."/>
            <person name="Grigoriev I.V."/>
            <person name="Debuchy R."/>
            <person name="Gladieux P."/>
            <person name="Thoren M.H."/>
            <person name="Johannesson H."/>
        </authorList>
    </citation>
    <scope>NUCLEOTIDE SEQUENCE</scope>
    <source>
        <strain evidence="2">SMH2532-1</strain>
    </source>
</reference>
<comment type="caution">
    <text evidence="2">The sequence shown here is derived from an EMBL/GenBank/DDBJ whole genome shotgun (WGS) entry which is preliminary data.</text>
</comment>
<dbReference type="EMBL" id="JAULSV010000006">
    <property type="protein sequence ID" value="KAK0641326.1"/>
    <property type="molecule type" value="Genomic_DNA"/>
</dbReference>
<keyword evidence="1" id="KW-0732">Signal</keyword>
<organism evidence="2 3">
    <name type="scientific">Cercophora newfieldiana</name>
    <dbReference type="NCBI Taxonomy" id="92897"/>
    <lineage>
        <taxon>Eukaryota</taxon>
        <taxon>Fungi</taxon>
        <taxon>Dikarya</taxon>
        <taxon>Ascomycota</taxon>
        <taxon>Pezizomycotina</taxon>
        <taxon>Sordariomycetes</taxon>
        <taxon>Sordariomycetidae</taxon>
        <taxon>Sordariales</taxon>
        <taxon>Lasiosphaeriaceae</taxon>
        <taxon>Cercophora</taxon>
    </lineage>
</organism>
<dbReference type="AlphaFoldDB" id="A0AA39XW39"/>
<gene>
    <name evidence="2" type="ORF">B0T16DRAFT_515507</name>
</gene>
<evidence type="ECO:0000313" key="2">
    <source>
        <dbReference type="EMBL" id="KAK0641326.1"/>
    </source>
</evidence>
<evidence type="ECO:0000313" key="3">
    <source>
        <dbReference type="Proteomes" id="UP001174936"/>
    </source>
</evidence>